<keyword evidence="1" id="KW-0479">Metal-binding</keyword>
<dbReference type="SUPFAM" id="SSF55008">
    <property type="entry name" value="HMA, heavy metal-associated domain"/>
    <property type="match status" value="1"/>
</dbReference>
<evidence type="ECO:0000313" key="4">
    <source>
        <dbReference type="EMBL" id="GKU85370.1"/>
    </source>
</evidence>
<gene>
    <name evidence="4" type="ORF">SLEP1_g49</name>
</gene>
<organism evidence="4 5">
    <name type="scientific">Rubroshorea leprosula</name>
    <dbReference type="NCBI Taxonomy" id="152421"/>
    <lineage>
        <taxon>Eukaryota</taxon>
        <taxon>Viridiplantae</taxon>
        <taxon>Streptophyta</taxon>
        <taxon>Embryophyta</taxon>
        <taxon>Tracheophyta</taxon>
        <taxon>Spermatophyta</taxon>
        <taxon>Magnoliopsida</taxon>
        <taxon>eudicotyledons</taxon>
        <taxon>Gunneridae</taxon>
        <taxon>Pentapetalae</taxon>
        <taxon>rosids</taxon>
        <taxon>malvids</taxon>
        <taxon>Malvales</taxon>
        <taxon>Dipterocarpaceae</taxon>
        <taxon>Rubroshorea</taxon>
    </lineage>
</organism>
<reference evidence="4 5" key="1">
    <citation type="journal article" date="2021" name="Commun. Biol.">
        <title>The genome of Shorea leprosula (Dipterocarpaceae) highlights the ecological relevance of drought in aseasonal tropical rainforests.</title>
        <authorList>
            <person name="Ng K.K.S."/>
            <person name="Kobayashi M.J."/>
            <person name="Fawcett J.A."/>
            <person name="Hatakeyama M."/>
            <person name="Paape T."/>
            <person name="Ng C.H."/>
            <person name="Ang C.C."/>
            <person name="Tnah L.H."/>
            <person name="Lee C.T."/>
            <person name="Nishiyama T."/>
            <person name="Sese J."/>
            <person name="O'Brien M.J."/>
            <person name="Copetti D."/>
            <person name="Mohd Noor M.I."/>
            <person name="Ong R.C."/>
            <person name="Putra M."/>
            <person name="Sireger I.Z."/>
            <person name="Indrioko S."/>
            <person name="Kosugi Y."/>
            <person name="Izuno A."/>
            <person name="Isagi Y."/>
            <person name="Lee S.L."/>
            <person name="Shimizu K.K."/>
        </authorList>
    </citation>
    <scope>NUCLEOTIDE SEQUENCE [LARGE SCALE GENOMIC DNA]</scope>
    <source>
        <strain evidence="4">214</strain>
    </source>
</reference>
<dbReference type="EMBL" id="BPVZ01000001">
    <property type="protein sequence ID" value="GKU85370.1"/>
    <property type="molecule type" value="Genomic_DNA"/>
</dbReference>
<dbReference type="InterPro" id="IPR006121">
    <property type="entry name" value="HMA_dom"/>
</dbReference>
<dbReference type="AlphaFoldDB" id="A0AAV5HF78"/>
<dbReference type="Pfam" id="PF00403">
    <property type="entry name" value="HMA"/>
    <property type="match status" value="1"/>
</dbReference>
<dbReference type="Proteomes" id="UP001054252">
    <property type="component" value="Unassembled WGS sequence"/>
</dbReference>
<feature type="compositionally biased region" description="Pro residues" evidence="2">
    <location>
        <begin position="122"/>
        <end position="135"/>
    </location>
</feature>
<feature type="compositionally biased region" description="Pro residues" evidence="2">
    <location>
        <begin position="83"/>
        <end position="106"/>
    </location>
</feature>
<evidence type="ECO:0000259" key="3">
    <source>
        <dbReference type="PROSITE" id="PS50846"/>
    </source>
</evidence>
<dbReference type="InterPro" id="IPR036163">
    <property type="entry name" value="HMA_dom_sf"/>
</dbReference>
<proteinExistence type="predicted"/>
<dbReference type="PANTHER" id="PTHR22814">
    <property type="entry name" value="COPPER TRANSPORT PROTEIN ATOX1-RELATED"/>
    <property type="match status" value="1"/>
</dbReference>
<accession>A0AAV5HF78</accession>
<evidence type="ECO:0000256" key="1">
    <source>
        <dbReference type="ARBA" id="ARBA00022723"/>
    </source>
</evidence>
<evidence type="ECO:0000256" key="2">
    <source>
        <dbReference type="SAM" id="MobiDB-lite"/>
    </source>
</evidence>
<dbReference type="CDD" id="cd00371">
    <property type="entry name" value="HMA"/>
    <property type="match status" value="1"/>
</dbReference>
<name>A0AAV5HF78_9ROSI</name>
<dbReference type="GO" id="GO:0046872">
    <property type="term" value="F:metal ion binding"/>
    <property type="evidence" value="ECO:0007669"/>
    <property type="project" value="UniProtKB-KW"/>
</dbReference>
<keyword evidence="5" id="KW-1185">Reference proteome</keyword>
<dbReference type="PROSITE" id="PS50846">
    <property type="entry name" value="HMA_2"/>
    <property type="match status" value="1"/>
</dbReference>
<protein>
    <recommendedName>
        <fullName evidence="3">HMA domain-containing protein</fullName>
    </recommendedName>
</protein>
<dbReference type="PANTHER" id="PTHR22814:SF320">
    <property type="entry name" value="OS01G0309800 PROTEIN"/>
    <property type="match status" value="1"/>
</dbReference>
<feature type="region of interest" description="Disordered" evidence="2">
    <location>
        <begin position="191"/>
        <end position="258"/>
    </location>
</feature>
<comment type="caution">
    <text evidence="4">The sequence shown here is derived from an EMBL/GenBank/DDBJ whole genome shotgun (WGS) entry which is preliminary data.</text>
</comment>
<sequence length="326" mass="36539">MVPELERPRVTEIQVRMDCNGCVQKIKKALHGVDGIYDLHIDVPQQKLTVVGRADPEKILKAIRKTRKIATICSHSEPTDPSAQPPEQPPEGTPPAPETANQPPPAEEQQGKAAPQAELPPQAEPPRDQPPPENPPTEATPAPASGNINTSQPGHTPRLNNVGEVHVIHHNPPNYGYIYDYGHSYSGHGHWSRHPNVQSFPPQPPQPIYVRQPEPPSGQSFSHEQPHPIYGRQHEQPNAQNSPHDPPQPIYMGQNEPPQPIYVTHSYNTYRPSPYIIDHQYIHSPPPYLHYSWMDYYNEENHSNGNNNGNITSIFSDENPNACRIM</sequence>
<dbReference type="Gene3D" id="3.30.70.100">
    <property type="match status" value="1"/>
</dbReference>
<feature type="domain" description="HMA" evidence="3">
    <location>
        <begin position="8"/>
        <end position="71"/>
    </location>
</feature>
<feature type="region of interest" description="Disordered" evidence="2">
    <location>
        <begin position="75"/>
        <end position="160"/>
    </location>
</feature>
<evidence type="ECO:0000313" key="5">
    <source>
        <dbReference type="Proteomes" id="UP001054252"/>
    </source>
</evidence>